<dbReference type="PANTHER" id="PTHR13165:SF0">
    <property type="entry name" value="SERRATE RNA EFFECTOR MOLECULE HOMOLOG"/>
    <property type="match status" value="1"/>
</dbReference>
<dbReference type="PROSITE" id="PS50157">
    <property type="entry name" value="ZINC_FINGER_C2H2_2"/>
    <property type="match status" value="1"/>
</dbReference>
<keyword evidence="3" id="KW-0539">Nucleus</keyword>
<sequence>RGLRFRLRYHPEDTERRDAETHNALQKRLGVFMYLLGKGWFDNVTLDIAQAPAIIKVLDAVQIRFEGGTENDLRVLEMPTKKQGEKEERRKGEEEERRKKEERRKEERRKGEEERRKREEEERRKKEERRKEERLLSGEIQSEAQKQDEGQAVDPENILTPGAEKLARKRKHIEGEDISESAAAASILHPFDQSAEWETGGKKRTEDTSNRDKEDKKGYYSTQVAAVPSSFSLLVLFSFFVEMKRYIEEEEDEGEKAEDGKSEESEDGEVGKGGQTENKIDEERGDEREEERGDERGDDGGEKRGEGDKEARRDAPPLPRQLHKTRSLFMRGIPPSICKKEIVNLFVKYPGFMRVCLSEPHADHRFFRRCWVTFDYLANIQDICLQLQNARWHDYKLSPVVHRELCRRVRAANGITQHRTLLQDHIRLAAKLIRTLDRRWTFWGEDHDQGNPVLRNVSQHLVEEVSAEEEELTGHVGGVIPQSEVAVETDNKLVKVLDCLLLYLRIVHSVDFYSACQHSGEHDMPSCCGTVHVRGPTPASRVPVEQVLDWQKRFEDKLNHLFFPRERLGDEEAENMGRRHSQQEVEKFVTANTRELDKEKWLCVLCGKRFKGSEFVRKHLLARHGEEVEEVRKEALFFNNFLMDPKRPYFPGMRSPPPRPPRPGQEGGGPGLPFSPLCLWGFGKTSPPLVSYEDEPTPRQL</sequence>
<dbReference type="PROSITE" id="PS00028">
    <property type="entry name" value="ZINC_FINGER_C2H2_1"/>
    <property type="match status" value="1"/>
</dbReference>
<evidence type="ECO:0000259" key="6">
    <source>
        <dbReference type="PROSITE" id="PS50157"/>
    </source>
</evidence>
<dbReference type="RefSeq" id="XP_042558797.1">
    <property type="nucleotide sequence ID" value="XM_042702863.1"/>
</dbReference>
<feature type="region of interest" description="Disordered" evidence="5">
    <location>
        <begin position="74"/>
        <end position="223"/>
    </location>
</feature>
<proteinExistence type="inferred from homology"/>
<dbReference type="GO" id="GO:0008270">
    <property type="term" value="F:zinc ion binding"/>
    <property type="evidence" value="ECO:0007669"/>
    <property type="project" value="UniProtKB-KW"/>
</dbReference>
<evidence type="ECO:0000313" key="8">
    <source>
        <dbReference type="RefSeq" id="XP_042558797.1"/>
    </source>
</evidence>
<feature type="region of interest" description="Disordered" evidence="5">
    <location>
        <begin position="649"/>
        <end position="675"/>
    </location>
</feature>
<gene>
    <name evidence="8" type="primary">LOC105912601</name>
</gene>
<comment type="subcellular location">
    <subcellularLocation>
        <location evidence="1">Nucleus</location>
    </subcellularLocation>
</comment>
<protein>
    <submittedName>
        <fullName evidence="8">Serrate RNA effector molecule homolog</fullName>
    </submittedName>
</protein>
<comment type="similarity">
    <text evidence="2">Belongs to the ARS2 family.</text>
</comment>
<feature type="compositionally biased region" description="Pro residues" evidence="5">
    <location>
        <begin position="654"/>
        <end position="663"/>
    </location>
</feature>
<name>A0A8M1K551_CLUHA</name>
<dbReference type="Pfam" id="PF12066">
    <property type="entry name" value="SERRATE_Ars2_N"/>
    <property type="match status" value="1"/>
</dbReference>
<evidence type="ECO:0000256" key="2">
    <source>
        <dbReference type="ARBA" id="ARBA00005407"/>
    </source>
</evidence>
<dbReference type="InterPro" id="IPR039727">
    <property type="entry name" value="SE/Ars2"/>
</dbReference>
<feature type="region of interest" description="Disordered" evidence="5">
    <location>
        <begin position="250"/>
        <end position="325"/>
    </location>
</feature>
<dbReference type="GO" id="GO:0016604">
    <property type="term" value="C:nuclear body"/>
    <property type="evidence" value="ECO:0007669"/>
    <property type="project" value="TreeGrafter"/>
</dbReference>
<dbReference type="AlphaFoldDB" id="A0A8M1K551"/>
<dbReference type="GeneID" id="105912601"/>
<feature type="non-terminal residue" evidence="8">
    <location>
        <position position="1"/>
    </location>
</feature>
<keyword evidence="7" id="KW-1185">Reference proteome</keyword>
<evidence type="ECO:0000256" key="3">
    <source>
        <dbReference type="ARBA" id="ARBA00023242"/>
    </source>
</evidence>
<feature type="compositionally biased region" description="Basic and acidic residues" evidence="5">
    <location>
        <begin position="278"/>
        <end position="315"/>
    </location>
</feature>
<feature type="compositionally biased region" description="Basic and acidic residues" evidence="5">
    <location>
        <begin position="74"/>
        <end position="136"/>
    </location>
</feature>
<keyword evidence="4" id="KW-0863">Zinc-finger</keyword>
<evidence type="ECO:0000256" key="4">
    <source>
        <dbReference type="PROSITE-ProRule" id="PRU00042"/>
    </source>
</evidence>
<evidence type="ECO:0000256" key="1">
    <source>
        <dbReference type="ARBA" id="ARBA00004123"/>
    </source>
</evidence>
<evidence type="ECO:0000313" key="7">
    <source>
        <dbReference type="Proteomes" id="UP000515152"/>
    </source>
</evidence>
<organism evidence="7 8">
    <name type="scientific">Clupea harengus</name>
    <name type="common">Atlantic herring</name>
    <dbReference type="NCBI Taxonomy" id="7950"/>
    <lineage>
        <taxon>Eukaryota</taxon>
        <taxon>Metazoa</taxon>
        <taxon>Chordata</taxon>
        <taxon>Craniata</taxon>
        <taxon>Vertebrata</taxon>
        <taxon>Euteleostomi</taxon>
        <taxon>Actinopterygii</taxon>
        <taxon>Neopterygii</taxon>
        <taxon>Teleostei</taxon>
        <taxon>Clupei</taxon>
        <taxon>Clupeiformes</taxon>
        <taxon>Clupeoidei</taxon>
        <taxon>Clupeidae</taxon>
        <taxon>Clupea</taxon>
    </lineage>
</organism>
<dbReference type="InterPro" id="IPR007042">
    <property type="entry name" value="SERRATE/Ars2_C"/>
</dbReference>
<dbReference type="Pfam" id="PF04959">
    <property type="entry name" value="ARS2"/>
    <property type="match status" value="1"/>
</dbReference>
<dbReference type="OrthoDB" id="342064at2759"/>
<feature type="domain" description="C2H2-type" evidence="6">
    <location>
        <begin position="601"/>
        <end position="629"/>
    </location>
</feature>
<accession>A0A8M1K551</accession>
<reference evidence="8" key="1">
    <citation type="submission" date="2025-08" db="UniProtKB">
        <authorList>
            <consortium name="RefSeq"/>
        </authorList>
    </citation>
    <scope>IDENTIFICATION</scope>
</reference>
<dbReference type="InterPro" id="IPR013087">
    <property type="entry name" value="Znf_C2H2_type"/>
</dbReference>
<keyword evidence="4" id="KW-0479">Metal-binding</keyword>
<evidence type="ECO:0000256" key="5">
    <source>
        <dbReference type="SAM" id="MobiDB-lite"/>
    </source>
</evidence>
<keyword evidence="4" id="KW-0862">Zinc</keyword>
<dbReference type="KEGG" id="char:105912601"/>
<dbReference type="Proteomes" id="UP000515152">
    <property type="component" value="Chromosome 21"/>
</dbReference>
<dbReference type="PANTHER" id="PTHR13165">
    <property type="entry name" value="ARSENITE-RESISTANCE PROTEIN 2"/>
    <property type="match status" value="1"/>
</dbReference>
<feature type="compositionally biased region" description="Basic and acidic residues" evidence="5">
    <location>
        <begin position="199"/>
        <end position="218"/>
    </location>
</feature>
<dbReference type="InterPro" id="IPR021933">
    <property type="entry name" value="SERRATE/Ars2_N"/>
</dbReference>
<dbReference type="GO" id="GO:0031053">
    <property type="term" value="P:primary miRNA processing"/>
    <property type="evidence" value="ECO:0007669"/>
    <property type="project" value="TreeGrafter"/>
</dbReference>